<dbReference type="RefSeq" id="WP_143923972.1">
    <property type="nucleotide sequence ID" value="NZ_VLTK01000013.1"/>
</dbReference>
<keyword evidence="2" id="KW-1133">Transmembrane helix</keyword>
<organism evidence="4 5">
    <name type="scientific">Brevibacterium aurantiacum</name>
    <dbReference type="NCBI Taxonomy" id="273384"/>
    <lineage>
        <taxon>Bacteria</taxon>
        <taxon>Bacillati</taxon>
        <taxon>Actinomycetota</taxon>
        <taxon>Actinomycetes</taxon>
        <taxon>Micrococcales</taxon>
        <taxon>Brevibacteriaceae</taxon>
        <taxon>Brevibacterium</taxon>
    </lineage>
</organism>
<feature type="domain" description="Anti-sigma K factor RskA C-terminal" evidence="3">
    <location>
        <begin position="151"/>
        <end position="289"/>
    </location>
</feature>
<dbReference type="InterPro" id="IPR018764">
    <property type="entry name" value="RskA_C"/>
</dbReference>
<accession>A0A556C7W7</accession>
<dbReference type="Pfam" id="PF10099">
    <property type="entry name" value="RskA_C"/>
    <property type="match status" value="1"/>
</dbReference>
<feature type="compositionally biased region" description="Polar residues" evidence="1">
    <location>
        <begin position="97"/>
        <end position="129"/>
    </location>
</feature>
<dbReference type="Proteomes" id="UP000316406">
    <property type="component" value="Unassembled WGS sequence"/>
</dbReference>
<proteinExistence type="predicted"/>
<keyword evidence="2" id="KW-0812">Transmembrane</keyword>
<dbReference type="PANTHER" id="PTHR37461:SF1">
    <property type="entry name" value="ANTI-SIGMA-K FACTOR RSKA"/>
    <property type="match status" value="1"/>
</dbReference>
<dbReference type="EMBL" id="VLTK01000013">
    <property type="protein sequence ID" value="TSI13118.1"/>
    <property type="molecule type" value="Genomic_DNA"/>
</dbReference>
<keyword evidence="2" id="KW-0472">Membrane</keyword>
<evidence type="ECO:0000259" key="3">
    <source>
        <dbReference type="Pfam" id="PF10099"/>
    </source>
</evidence>
<dbReference type="OrthoDB" id="153510at2"/>
<keyword evidence="5" id="KW-1185">Reference proteome</keyword>
<evidence type="ECO:0000313" key="5">
    <source>
        <dbReference type="Proteomes" id="UP000316406"/>
    </source>
</evidence>
<reference evidence="4 5" key="1">
    <citation type="submission" date="2019-07" db="EMBL/GenBank/DDBJ databases">
        <title>Draft genome sequence of Brevibacterium aurantiacum XU54 isolated from Xinjiang China.</title>
        <authorList>
            <person name="Xu X."/>
        </authorList>
    </citation>
    <scope>NUCLEOTIDE SEQUENCE [LARGE SCALE GENOMIC DNA]</scope>
    <source>
        <strain evidence="4 5">XU54</strain>
    </source>
</reference>
<evidence type="ECO:0000313" key="4">
    <source>
        <dbReference type="EMBL" id="TSI13118.1"/>
    </source>
</evidence>
<evidence type="ECO:0000256" key="1">
    <source>
        <dbReference type="SAM" id="MobiDB-lite"/>
    </source>
</evidence>
<dbReference type="GO" id="GO:0005886">
    <property type="term" value="C:plasma membrane"/>
    <property type="evidence" value="ECO:0007669"/>
    <property type="project" value="InterPro"/>
</dbReference>
<gene>
    <name evidence="4" type="ORF">FO013_18155</name>
</gene>
<comment type="caution">
    <text evidence="4">The sequence shown here is derived from an EMBL/GenBank/DDBJ whole genome shotgun (WGS) entry which is preliminary data.</text>
</comment>
<dbReference type="GO" id="GO:0006417">
    <property type="term" value="P:regulation of translation"/>
    <property type="evidence" value="ECO:0007669"/>
    <property type="project" value="TreeGrafter"/>
</dbReference>
<dbReference type="GO" id="GO:0016989">
    <property type="term" value="F:sigma factor antagonist activity"/>
    <property type="evidence" value="ECO:0007669"/>
    <property type="project" value="TreeGrafter"/>
</dbReference>
<feature type="transmembrane region" description="Helical" evidence="2">
    <location>
        <begin position="146"/>
        <end position="168"/>
    </location>
</feature>
<evidence type="ECO:0000256" key="2">
    <source>
        <dbReference type="SAM" id="Phobius"/>
    </source>
</evidence>
<feature type="region of interest" description="Disordered" evidence="1">
    <location>
        <begin position="84"/>
        <end position="143"/>
    </location>
</feature>
<sequence>MSADRDYLAAGLALGGLSEAELAEAQALADTDAEFRSEVAEYEDTMALMAESDAEAFESSATDAPEPISAAARNAILAIPNTHAQEDAAAKPPSLEQAGSEQQQTQSSAPTQINAPAQPASQADNQSHSDVPPPADLAERRRKRSAWVPMAAAAAAVIVAAGVGVSSWQKQNELEDELAAAQQQLDDSARLMEAGDLKTSTAELPEGGSVTVASSEKEQLIRLSPRDVEVSPAGKSLQMWVIGDEGPESVGLMSNAPVTIADEPFAKGSLFGVTVEPKGGSDQPTTDPIVAIGL</sequence>
<dbReference type="PANTHER" id="PTHR37461">
    <property type="entry name" value="ANTI-SIGMA-K FACTOR RSKA"/>
    <property type="match status" value="1"/>
</dbReference>
<dbReference type="AlphaFoldDB" id="A0A556C7W7"/>
<name>A0A556C7W7_BREAU</name>
<dbReference type="InterPro" id="IPR051474">
    <property type="entry name" value="Anti-sigma-K/W_factor"/>
</dbReference>
<protein>
    <submittedName>
        <fullName evidence="4">Anti-sigma factor</fullName>
    </submittedName>
</protein>